<dbReference type="EMBL" id="MNAD01000141">
    <property type="protein sequence ID" value="OJT15689.1"/>
    <property type="molecule type" value="Genomic_DNA"/>
</dbReference>
<name>A0A1M2W774_TRAPU</name>
<reference evidence="1 2" key="1">
    <citation type="submission" date="2016-10" db="EMBL/GenBank/DDBJ databases">
        <title>Genome sequence of the basidiomycete white-rot fungus Trametes pubescens.</title>
        <authorList>
            <person name="Makela M.R."/>
            <person name="Granchi Z."/>
            <person name="Peng M."/>
            <person name="De Vries R.P."/>
            <person name="Grigoriev I."/>
            <person name="Riley R."/>
            <person name="Hilden K."/>
        </authorList>
    </citation>
    <scope>NUCLEOTIDE SEQUENCE [LARGE SCALE GENOMIC DNA]</scope>
    <source>
        <strain evidence="1 2">FBCC735</strain>
    </source>
</reference>
<proteinExistence type="predicted"/>
<dbReference type="AlphaFoldDB" id="A0A1M2W774"/>
<keyword evidence="2" id="KW-1185">Reference proteome</keyword>
<evidence type="ECO:0000313" key="1">
    <source>
        <dbReference type="EMBL" id="OJT15689.1"/>
    </source>
</evidence>
<dbReference type="Proteomes" id="UP000184267">
    <property type="component" value="Unassembled WGS sequence"/>
</dbReference>
<comment type="caution">
    <text evidence="1">The sequence shown here is derived from an EMBL/GenBank/DDBJ whole genome shotgun (WGS) entry which is preliminary data.</text>
</comment>
<dbReference type="OMA" id="FEARRSH"/>
<dbReference type="OrthoDB" id="2750454at2759"/>
<evidence type="ECO:0008006" key="3">
    <source>
        <dbReference type="Google" id="ProtNLM"/>
    </source>
</evidence>
<dbReference type="Gene3D" id="3.80.10.10">
    <property type="entry name" value="Ribonuclease Inhibitor"/>
    <property type="match status" value="1"/>
</dbReference>
<evidence type="ECO:0000313" key="2">
    <source>
        <dbReference type="Proteomes" id="UP000184267"/>
    </source>
</evidence>
<accession>A0A1M2W774</accession>
<dbReference type="SUPFAM" id="SSF52047">
    <property type="entry name" value="RNI-like"/>
    <property type="match status" value="1"/>
</dbReference>
<dbReference type="InterPro" id="IPR032675">
    <property type="entry name" value="LRR_dom_sf"/>
</dbReference>
<sequence>MNRPLLNDDVLLHIMSFCGTTDRQTTCTLMQTSRLFHHAGAQYLLADGVSLHNEQIDSFVEFMFADGDYRLPLLRTLTLSTTTLPFSTGYHLTQLFRELATKGTLCSLKLHYADSVLRSNHELPYAIAMLPTLKSLCMHNVGALARKLLRHLRSELVYANLRLPYRTCTEDEDEDMVESEDEDANADTLVVQHHERVASGDDDLIALLHQSRQSLRELLVTCAHDYSQAETSVFPNLISLTLFVGQLGRPVTGHLARTFPNLQELDTYAFNPVQEPFDIGDFDIRRDRNEENQVEQGRWRALRYYEGTLEVLYSLAIACRIDWVKLKAGDGSAFEPYMLGEVLHDTRPVHLDLAVWNTSWLLDEEFLEIFAEPGARRLETLHIEVIADEGEEDLDVLQILNAVASRIAAPLRCLKEFRFTLECCFLPRGPDAMCATPTRLELMLPEVDLNGFAERLVHASAAASGSLASVCIKLPSCSTSLKRWRRGECGPPTQDFLAAYGDELNTTHMWDEVDEKAWSGVRRFL</sequence>
<organism evidence="1 2">
    <name type="scientific">Trametes pubescens</name>
    <name type="common">White-rot fungus</name>
    <dbReference type="NCBI Taxonomy" id="154538"/>
    <lineage>
        <taxon>Eukaryota</taxon>
        <taxon>Fungi</taxon>
        <taxon>Dikarya</taxon>
        <taxon>Basidiomycota</taxon>
        <taxon>Agaricomycotina</taxon>
        <taxon>Agaricomycetes</taxon>
        <taxon>Polyporales</taxon>
        <taxon>Polyporaceae</taxon>
        <taxon>Trametes</taxon>
    </lineage>
</organism>
<protein>
    <recommendedName>
        <fullName evidence="3">F-box domain-containing protein</fullName>
    </recommendedName>
</protein>
<gene>
    <name evidence="1" type="ORF">TRAPUB_5067</name>
</gene>
<dbReference type="CDD" id="cd09917">
    <property type="entry name" value="F-box_SF"/>
    <property type="match status" value="1"/>
</dbReference>